<dbReference type="GO" id="GO:0006508">
    <property type="term" value="P:proteolysis"/>
    <property type="evidence" value="ECO:0007669"/>
    <property type="project" value="InterPro"/>
</dbReference>
<protein>
    <submittedName>
        <fullName evidence="14">D-alanyl-D-alanine carboxypeptidase (Penicillin-binding protein 5/6)</fullName>
    </submittedName>
</protein>
<evidence type="ECO:0000256" key="1">
    <source>
        <dbReference type="ARBA" id="ARBA00007164"/>
    </source>
</evidence>
<evidence type="ECO:0000256" key="6">
    <source>
        <dbReference type="ARBA" id="ARBA00023316"/>
    </source>
</evidence>
<evidence type="ECO:0000256" key="8">
    <source>
        <dbReference type="PIRSR" id="PIRSR618044-2"/>
    </source>
</evidence>
<evidence type="ECO:0000313" key="14">
    <source>
        <dbReference type="EMBL" id="SED27991.1"/>
    </source>
</evidence>
<feature type="signal peptide" evidence="12">
    <location>
        <begin position="1"/>
        <end position="31"/>
    </location>
</feature>
<dbReference type="EMBL" id="FNSA01000003">
    <property type="protein sequence ID" value="SED27991.1"/>
    <property type="molecule type" value="Genomic_DNA"/>
</dbReference>
<dbReference type="GO" id="GO:0071555">
    <property type="term" value="P:cell wall organization"/>
    <property type="evidence" value="ECO:0007669"/>
    <property type="project" value="UniProtKB-KW"/>
</dbReference>
<name>A0A1H4ZEZ7_TSUTY</name>
<dbReference type="InterPro" id="IPR012338">
    <property type="entry name" value="Beta-lactam/transpept-like"/>
</dbReference>
<dbReference type="InterPro" id="IPR018044">
    <property type="entry name" value="Peptidase_S11"/>
</dbReference>
<accession>A0A1H4ZEZ7</accession>
<organism evidence="14 15">
    <name type="scientific">Tsukamurella tyrosinosolvens</name>
    <dbReference type="NCBI Taxonomy" id="57704"/>
    <lineage>
        <taxon>Bacteria</taxon>
        <taxon>Bacillati</taxon>
        <taxon>Actinomycetota</taxon>
        <taxon>Actinomycetes</taxon>
        <taxon>Mycobacteriales</taxon>
        <taxon>Tsukamurellaceae</taxon>
        <taxon>Tsukamurella</taxon>
    </lineage>
</organism>
<keyword evidence="15" id="KW-1185">Reference proteome</keyword>
<feature type="active site" description="Proton acceptor" evidence="7">
    <location>
        <position position="141"/>
    </location>
</feature>
<dbReference type="GO" id="GO:0008360">
    <property type="term" value="P:regulation of cell shape"/>
    <property type="evidence" value="ECO:0007669"/>
    <property type="project" value="UniProtKB-KW"/>
</dbReference>
<feature type="chain" id="PRO_5010267422" evidence="12">
    <location>
        <begin position="32"/>
        <end position="436"/>
    </location>
</feature>
<keyword evidence="14" id="KW-0121">Carboxypeptidase</keyword>
<dbReference type="SUPFAM" id="SSF56601">
    <property type="entry name" value="beta-lactamase/transpeptidase-like"/>
    <property type="match status" value="1"/>
</dbReference>
<keyword evidence="11" id="KW-1133">Transmembrane helix</keyword>
<evidence type="ECO:0000256" key="12">
    <source>
        <dbReference type="SAM" id="SignalP"/>
    </source>
</evidence>
<evidence type="ECO:0000256" key="3">
    <source>
        <dbReference type="ARBA" id="ARBA00022801"/>
    </source>
</evidence>
<dbReference type="GO" id="GO:0009252">
    <property type="term" value="P:peptidoglycan biosynthetic process"/>
    <property type="evidence" value="ECO:0007669"/>
    <property type="project" value="UniProtKB-KW"/>
</dbReference>
<feature type="active site" description="Acyl-ester intermediate" evidence="7">
    <location>
        <position position="138"/>
    </location>
</feature>
<evidence type="ECO:0000313" key="15">
    <source>
        <dbReference type="Proteomes" id="UP000182241"/>
    </source>
</evidence>
<proteinExistence type="inferred from homology"/>
<evidence type="ECO:0000256" key="7">
    <source>
        <dbReference type="PIRSR" id="PIRSR618044-1"/>
    </source>
</evidence>
<dbReference type="Pfam" id="PF00768">
    <property type="entry name" value="Peptidase_S11"/>
    <property type="match status" value="1"/>
</dbReference>
<feature type="region of interest" description="Disordered" evidence="10">
    <location>
        <begin position="268"/>
        <end position="300"/>
    </location>
</feature>
<evidence type="ECO:0000256" key="11">
    <source>
        <dbReference type="SAM" id="Phobius"/>
    </source>
</evidence>
<keyword evidence="5" id="KW-0573">Peptidoglycan synthesis</keyword>
<evidence type="ECO:0000256" key="10">
    <source>
        <dbReference type="SAM" id="MobiDB-lite"/>
    </source>
</evidence>
<keyword evidence="4" id="KW-0133">Cell shape</keyword>
<feature type="domain" description="Peptidase S11 D-alanyl-D-alanine carboxypeptidase A N-terminal" evidence="13">
    <location>
        <begin position="106"/>
        <end position="348"/>
    </location>
</feature>
<evidence type="ECO:0000256" key="4">
    <source>
        <dbReference type="ARBA" id="ARBA00022960"/>
    </source>
</evidence>
<dbReference type="STRING" id="57704.SAMN04489793_4518"/>
<dbReference type="PANTHER" id="PTHR21581">
    <property type="entry name" value="D-ALANYL-D-ALANINE CARBOXYPEPTIDASE"/>
    <property type="match status" value="1"/>
</dbReference>
<dbReference type="InterPro" id="IPR001967">
    <property type="entry name" value="Peptidase_S11_N"/>
</dbReference>
<feature type="transmembrane region" description="Helical" evidence="11">
    <location>
        <begin position="412"/>
        <end position="430"/>
    </location>
</feature>
<evidence type="ECO:0000256" key="5">
    <source>
        <dbReference type="ARBA" id="ARBA00022984"/>
    </source>
</evidence>
<comment type="similarity">
    <text evidence="1 9">Belongs to the peptidase S11 family.</text>
</comment>
<keyword evidence="14" id="KW-0645">Protease</keyword>
<keyword evidence="3" id="KW-0378">Hydrolase</keyword>
<keyword evidence="11" id="KW-0812">Transmembrane</keyword>
<keyword evidence="11" id="KW-0472">Membrane</keyword>
<feature type="binding site" evidence="8">
    <location>
        <position position="321"/>
    </location>
    <ligand>
        <name>substrate</name>
    </ligand>
</feature>
<feature type="region of interest" description="Disordered" evidence="10">
    <location>
        <begin position="26"/>
        <end position="81"/>
    </location>
</feature>
<feature type="active site" evidence="7">
    <location>
        <position position="193"/>
    </location>
</feature>
<dbReference type="Proteomes" id="UP000182241">
    <property type="component" value="Unassembled WGS sequence"/>
</dbReference>
<evidence type="ECO:0000259" key="13">
    <source>
        <dbReference type="Pfam" id="PF00768"/>
    </source>
</evidence>
<dbReference type="OrthoDB" id="3663940at2"/>
<gene>
    <name evidence="14" type="ORF">SAMN04489793_4518</name>
</gene>
<evidence type="ECO:0000256" key="2">
    <source>
        <dbReference type="ARBA" id="ARBA00022729"/>
    </source>
</evidence>
<evidence type="ECO:0000256" key="9">
    <source>
        <dbReference type="RuleBase" id="RU004016"/>
    </source>
</evidence>
<dbReference type="AlphaFoldDB" id="A0A1H4ZEZ7"/>
<dbReference type="PRINTS" id="PR00725">
    <property type="entry name" value="DADACBPTASE1"/>
</dbReference>
<sequence length="436" mass="44209">MSAMIARTLTSAGRVLATAGLLGALAGPAAATPGPAPSPTPGPAAKTLVTDACPHKQVPPPAVDESEVPKPGQPSPTPLAVPDPPVGGGKLGGCGLVVPDGAPPVPPGIDSAGWLIADVTDGTVVAAKDPHGRYRPASTIKVLLAQVALRDLDLTTVVEGTAEDAAQEGNGAGVNVGGRYTVEQLLEGLLLASGNDAAHALARQLGGVDATLRKMNALAASLGAKDTRTASPSGLDGPGMSSSPYDMALLLRAALRDDRFVRIAATPQVTFPGHPPVPTTAPSTPPPPGQSPPPAPTSVAPYPIVNENRLLTDFPGAVAGKNGYTDDAKKTFVGAVDRDGHRYVIVQMFGLSQTGNTYWDQYRRLLDYGVALRGKSVGTLVAADGSADRPERAQEDLVVESGPSGMGNGTRLLIGLGGLGLIAVLVGAAMRTNRGR</sequence>
<dbReference type="PANTHER" id="PTHR21581:SF33">
    <property type="entry name" value="D-ALANYL-D-ALANINE CARBOXYPEPTIDASE DACB"/>
    <property type="match status" value="1"/>
</dbReference>
<keyword evidence="2 12" id="KW-0732">Signal</keyword>
<dbReference type="GO" id="GO:0009002">
    <property type="term" value="F:serine-type D-Ala-D-Ala carboxypeptidase activity"/>
    <property type="evidence" value="ECO:0007669"/>
    <property type="project" value="InterPro"/>
</dbReference>
<dbReference type="Gene3D" id="3.40.710.10">
    <property type="entry name" value="DD-peptidase/beta-lactamase superfamily"/>
    <property type="match status" value="1"/>
</dbReference>
<feature type="compositionally biased region" description="Pro residues" evidence="10">
    <location>
        <begin position="273"/>
        <end position="296"/>
    </location>
</feature>
<keyword evidence="6" id="KW-0961">Cell wall biogenesis/degradation</keyword>
<reference evidence="15" key="1">
    <citation type="submission" date="2016-10" db="EMBL/GenBank/DDBJ databases">
        <authorList>
            <person name="Varghese N."/>
            <person name="Submissions S."/>
        </authorList>
    </citation>
    <scope>NUCLEOTIDE SEQUENCE [LARGE SCALE GENOMIC DNA]</scope>
    <source>
        <strain evidence="15">DSM 44234</strain>
    </source>
</reference>
<feature type="compositionally biased region" description="Pro residues" evidence="10">
    <location>
        <begin position="71"/>
        <end position="81"/>
    </location>
</feature>